<dbReference type="AlphaFoldDB" id="A0AAQ3MN73"/>
<keyword evidence="3" id="KW-1185">Reference proteome</keyword>
<sequence>MIIIKKIIICTEQMRWTRERRVELLKRLQVHELRKRDHHPHSGDHGDRHLHRKTARRELCRQQLPQPPHCLHLVRQNVQQWQQLFRLQWKLLRQPHRRPQTSQIFFLLRRRLQHRRGHRRRFPRRGHGGRFPRRRHRYGRQIHAFSPHRDPLSFFSNKTTMSSLIGIAITSRWDSKTRILRNEKTVFVFIQLQWQNLLASSHVRFTGSNFS</sequence>
<protein>
    <submittedName>
        <fullName evidence="2">Uncharacterized protein</fullName>
    </submittedName>
</protein>
<organism evidence="2 3">
    <name type="scientific">Vigna mungo</name>
    <name type="common">Black gram</name>
    <name type="synonym">Phaseolus mungo</name>
    <dbReference type="NCBI Taxonomy" id="3915"/>
    <lineage>
        <taxon>Eukaryota</taxon>
        <taxon>Viridiplantae</taxon>
        <taxon>Streptophyta</taxon>
        <taxon>Embryophyta</taxon>
        <taxon>Tracheophyta</taxon>
        <taxon>Spermatophyta</taxon>
        <taxon>Magnoliopsida</taxon>
        <taxon>eudicotyledons</taxon>
        <taxon>Gunneridae</taxon>
        <taxon>Pentapetalae</taxon>
        <taxon>rosids</taxon>
        <taxon>fabids</taxon>
        <taxon>Fabales</taxon>
        <taxon>Fabaceae</taxon>
        <taxon>Papilionoideae</taxon>
        <taxon>50 kb inversion clade</taxon>
        <taxon>NPAAA clade</taxon>
        <taxon>indigoferoid/millettioid clade</taxon>
        <taxon>Phaseoleae</taxon>
        <taxon>Vigna</taxon>
    </lineage>
</organism>
<gene>
    <name evidence="2" type="ORF">V8G54_033394</name>
</gene>
<dbReference type="EMBL" id="CP144691">
    <property type="protein sequence ID" value="WVY94306.1"/>
    <property type="molecule type" value="Genomic_DNA"/>
</dbReference>
<evidence type="ECO:0000313" key="2">
    <source>
        <dbReference type="EMBL" id="WVY94306.1"/>
    </source>
</evidence>
<name>A0AAQ3MN73_VIGMU</name>
<feature type="compositionally biased region" description="Basic and acidic residues" evidence="1">
    <location>
        <begin position="34"/>
        <end position="47"/>
    </location>
</feature>
<evidence type="ECO:0000313" key="3">
    <source>
        <dbReference type="Proteomes" id="UP001374535"/>
    </source>
</evidence>
<feature type="region of interest" description="Disordered" evidence="1">
    <location>
        <begin position="34"/>
        <end position="53"/>
    </location>
</feature>
<proteinExistence type="predicted"/>
<dbReference type="Proteomes" id="UP001374535">
    <property type="component" value="Chromosome 10"/>
</dbReference>
<accession>A0AAQ3MN73</accession>
<evidence type="ECO:0000256" key="1">
    <source>
        <dbReference type="SAM" id="MobiDB-lite"/>
    </source>
</evidence>
<reference evidence="2 3" key="1">
    <citation type="journal article" date="2023" name="Life. Sci Alliance">
        <title>Evolutionary insights into 3D genome organization and epigenetic landscape of Vigna mungo.</title>
        <authorList>
            <person name="Junaid A."/>
            <person name="Singh B."/>
            <person name="Bhatia S."/>
        </authorList>
    </citation>
    <scope>NUCLEOTIDE SEQUENCE [LARGE SCALE GENOMIC DNA]</scope>
    <source>
        <strain evidence="2">Urdbean</strain>
    </source>
</reference>